<dbReference type="SUPFAM" id="SSF88659">
    <property type="entry name" value="Sigma3 and sigma4 domains of RNA polymerase sigma factors"/>
    <property type="match status" value="1"/>
</dbReference>
<dbReference type="Pfam" id="PF08281">
    <property type="entry name" value="Sigma70_r4_2"/>
    <property type="match status" value="1"/>
</dbReference>
<dbReference type="InterPro" id="IPR007627">
    <property type="entry name" value="RNA_pol_sigma70_r2"/>
</dbReference>
<protein>
    <submittedName>
        <fullName evidence="7">RNA polymerase sigma-70 factor (ECF subfamily)</fullName>
    </submittedName>
</protein>
<evidence type="ECO:0000313" key="8">
    <source>
        <dbReference type="Proteomes" id="UP000294506"/>
    </source>
</evidence>
<dbReference type="InterPro" id="IPR013325">
    <property type="entry name" value="RNA_pol_sigma_r2"/>
</dbReference>
<evidence type="ECO:0000256" key="4">
    <source>
        <dbReference type="ARBA" id="ARBA00023163"/>
    </source>
</evidence>
<dbReference type="RefSeq" id="WP_051500888.1">
    <property type="nucleotide sequence ID" value="NZ_SOAN01000008.1"/>
</dbReference>
<proteinExistence type="inferred from homology"/>
<evidence type="ECO:0000313" key="7">
    <source>
        <dbReference type="EMBL" id="TDS84214.1"/>
    </source>
</evidence>
<keyword evidence="2" id="KW-0805">Transcription regulation</keyword>
<feature type="domain" description="RNA polymerase sigma-70 region 2" evidence="5">
    <location>
        <begin position="57"/>
        <end position="125"/>
    </location>
</feature>
<dbReference type="Gene3D" id="1.10.1740.10">
    <property type="match status" value="1"/>
</dbReference>
<dbReference type="Proteomes" id="UP000294506">
    <property type="component" value="Unassembled WGS sequence"/>
</dbReference>
<dbReference type="Pfam" id="PF04542">
    <property type="entry name" value="Sigma70_r2"/>
    <property type="match status" value="1"/>
</dbReference>
<dbReference type="InterPro" id="IPR013324">
    <property type="entry name" value="RNA_pol_sigma_r3/r4-like"/>
</dbReference>
<keyword evidence="3" id="KW-0731">Sigma factor</keyword>
<keyword evidence="8" id="KW-1185">Reference proteome</keyword>
<evidence type="ECO:0000259" key="6">
    <source>
        <dbReference type="Pfam" id="PF08281"/>
    </source>
</evidence>
<keyword evidence="4" id="KW-0804">Transcription</keyword>
<dbReference type="InterPro" id="IPR013249">
    <property type="entry name" value="RNA_pol_sigma70_r4_t2"/>
</dbReference>
<dbReference type="InterPro" id="IPR014284">
    <property type="entry name" value="RNA_pol_sigma-70_dom"/>
</dbReference>
<dbReference type="GO" id="GO:0016987">
    <property type="term" value="F:sigma factor activity"/>
    <property type="evidence" value="ECO:0007669"/>
    <property type="project" value="UniProtKB-KW"/>
</dbReference>
<dbReference type="PANTHER" id="PTHR43133">
    <property type="entry name" value="RNA POLYMERASE ECF-TYPE SIGMA FACTO"/>
    <property type="match status" value="1"/>
</dbReference>
<name>A0A4R7FZ84_9MICC</name>
<dbReference type="InterPro" id="IPR039425">
    <property type="entry name" value="RNA_pol_sigma-70-like"/>
</dbReference>
<comment type="caution">
    <text evidence="7">The sequence shown here is derived from an EMBL/GenBank/DDBJ whole genome shotgun (WGS) entry which is preliminary data.</text>
</comment>
<sequence>MSISPLATPPAFNPKRAPILSQIIGRPAGALGTKTSHVAAPPKQAAEDAPFDVREAYAAHGAALFAFAFNGLGDRTDAEDCVQEAFIRAWKGRERYSSSRGSVRTWLFAIERNLIIDALRSRSRRPSPSGEQKIESASEPVTEDLLIVERLAIYEALAGLSVEHREVIVAVKLDGMDYQELSERTGIPIATLRTRMYYGLRSLRKTLGDGARDGAETTALQSLR</sequence>
<accession>A0A4R7FZ84</accession>
<reference evidence="7 8" key="1">
    <citation type="submission" date="2019-03" db="EMBL/GenBank/DDBJ databases">
        <title>Genomic Encyclopedia of Type Strains, Phase III (KMG-III): the genomes of soil and plant-associated and newly described type strains.</title>
        <authorList>
            <person name="Whitman W."/>
        </authorList>
    </citation>
    <scope>NUCLEOTIDE SEQUENCE [LARGE SCALE GENOMIC DNA]</scope>
    <source>
        <strain evidence="7 8">DSM 27373</strain>
    </source>
</reference>
<evidence type="ECO:0000256" key="2">
    <source>
        <dbReference type="ARBA" id="ARBA00023015"/>
    </source>
</evidence>
<dbReference type="NCBIfam" id="TIGR02937">
    <property type="entry name" value="sigma70-ECF"/>
    <property type="match status" value="1"/>
</dbReference>
<dbReference type="InterPro" id="IPR036388">
    <property type="entry name" value="WH-like_DNA-bd_sf"/>
</dbReference>
<dbReference type="CDD" id="cd06171">
    <property type="entry name" value="Sigma70_r4"/>
    <property type="match status" value="1"/>
</dbReference>
<dbReference type="Gene3D" id="1.10.10.10">
    <property type="entry name" value="Winged helix-like DNA-binding domain superfamily/Winged helix DNA-binding domain"/>
    <property type="match status" value="1"/>
</dbReference>
<dbReference type="AlphaFoldDB" id="A0A4R7FZ84"/>
<evidence type="ECO:0000259" key="5">
    <source>
        <dbReference type="Pfam" id="PF04542"/>
    </source>
</evidence>
<evidence type="ECO:0000256" key="3">
    <source>
        <dbReference type="ARBA" id="ARBA00023082"/>
    </source>
</evidence>
<comment type="similarity">
    <text evidence="1">Belongs to the sigma-70 factor family. ECF subfamily.</text>
</comment>
<feature type="domain" description="RNA polymerase sigma factor 70 region 4 type 2" evidence="6">
    <location>
        <begin position="151"/>
        <end position="202"/>
    </location>
</feature>
<dbReference type="SUPFAM" id="SSF88946">
    <property type="entry name" value="Sigma2 domain of RNA polymerase sigma factors"/>
    <property type="match status" value="1"/>
</dbReference>
<dbReference type="EMBL" id="SOAN01000008">
    <property type="protein sequence ID" value="TDS84214.1"/>
    <property type="molecule type" value="Genomic_DNA"/>
</dbReference>
<evidence type="ECO:0000256" key="1">
    <source>
        <dbReference type="ARBA" id="ARBA00010641"/>
    </source>
</evidence>
<dbReference type="PANTHER" id="PTHR43133:SF62">
    <property type="entry name" value="RNA POLYMERASE SIGMA FACTOR SIGZ"/>
    <property type="match status" value="1"/>
</dbReference>
<organism evidence="7 8">
    <name type="scientific">Nesterenkonia aurantiaca</name>
    <dbReference type="NCBI Taxonomy" id="1436010"/>
    <lineage>
        <taxon>Bacteria</taxon>
        <taxon>Bacillati</taxon>
        <taxon>Actinomycetota</taxon>
        <taxon>Actinomycetes</taxon>
        <taxon>Micrococcales</taxon>
        <taxon>Micrococcaceae</taxon>
        <taxon>Nesterenkonia</taxon>
    </lineage>
</organism>
<gene>
    <name evidence="7" type="ORF">EV640_10872</name>
</gene>
<dbReference type="GO" id="GO:0006352">
    <property type="term" value="P:DNA-templated transcription initiation"/>
    <property type="evidence" value="ECO:0007669"/>
    <property type="project" value="InterPro"/>
</dbReference>
<dbReference type="GO" id="GO:0003677">
    <property type="term" value="F:DNA binding"/>
    <property type="evidence" value="ECO:0007669"/>
    <property type="project" value="InterPro"/>
</dbReference>